<reference evidence="7 8" key="1">
    <citation type="journal article" date="2023" name="Commun. Biol.">
        <title>Genome analysis of Parmales, the sister group of diatoms, reveals the evolutionary specialization of diatoms from phago-mixotrophs to photoautotrophs.</title>
        <authorList>
            <person name="Ban H."/>
            <person name="Sato S."/>
            <person name="Yoshikawa S."/>
            <person name="Yamada K."/>
            <person name="Nakamura Y."/>
            <person name="Ichinomiya M."/>
            <person name="Sato N."/>
            <person name="Blanc-Mathieu R."/>
            <person name="Endo H."/>
            <person name="Kuwata A."/>
            <person name="Ogata H."/>
        </authorList>
    </citation>
    <scope>NUCLEOTIDE SEQUENCE [LARGE SCALE GENOMIC DNA]</scope>
</reference>
<dbReference type="PANTHER" id="PTHR43811:SF19">
    <property type="entry name" value="39 KDA FK506-BINDING NUCLEAR PROTEIN"/>
    <property type="match status" value="1"/>
</dbReference>
<keyword evidence="4 5" id="KW-0413">Isomerase</keyword>
<dbReference type="EC" id="5.2.1.8" evidence="2 5"/>
<evidence type="ECO:0000313" key="8">
    <source>
        <dbReference type="Proteomes" id="UP001165060"/>
    </source>
</evidence>
<dbReference type="InterPro" id="IPR001179">
    <property type="entry name" value="PPIase_FKBP_dom"/>
</dbReference>
<sequence length="141" mass="14893">MFATEKGVKYAVTGAPSQASGSIKLVNDGAAPVRPGPSDIVVIEYTGYLSDGRIFDATHAKGKGKDLAFQMGTSAVIPGLEDVVRNMRVGESVQAIVPPELGYPRGICLKKEDETEGECLVKPGATLVYDVFLKKTSIPPP</sequence>
<evidence type="ECO:0000256" key="1">
    <source>
        <dbReference type="ARBA" id="ARBA00000971"/>
    </source>
</evidence>
<comment type="catalytic activity">
    <reaction evidence="1 5">
        <text>[protein]-peptidylproline (omega=180) = [protein]-peptidylproline (omega=0)</text>
        <dbReference type="Rhea" id="RHEA:16237"/>
        <dbReference type="Rhea" id="RHEA-COMP:10747"/>
        <dbReference type="Rhea" id="RHEA-COMP:10748"/>
        <dbReference type="ChEBI" id="CHEBI:83833"/>
        <dbReference type="ChEBI" id="CHEBI:83834"/>
        <dbReference type="EC" id="5.2.1.8"/>
    </reaction>
</comment>
<keyword evidence="3 5" id="KW-0697">Rotamase</keyword>
<dbReference type="EMBL" id="BRYB01000128">
    <property type="protein sequence ID" value="GMI23505.1"/>
    <property type="molecule type" value="Genomic_DNA"/>
</dbReference>
<dbReference type="Gene3D" id="3.10.50.40">
    <property type="match status" value="1"/>
</dbReference>
<dbReference type="PROSITE" id="PS50059">
    <property type="entry name" value="FKBP_PPIASE"/>
    <property type="match status" value="1"/>
</dbReference>
<evidence type="ECO:0000259" key="6">
    <source>
        <dbReference type="PROSITE" id="PS50059"/>
    </source>
</evidence>
<evidence type="ECO:0000256" key="3">
    <source>
        <dbReference type="ARBA" id="ARBA00023110"/>
    </source>
</evidence>
<feature type="domain" description="PPIase FKBP-type" evidence="6">
    <location>
        <begin position="38"/>
        <end position="137"/>
    </location>
</feature>
<dbReference type="SUPFAM" id="SSF54534">
    <property type="entry name" value="FKBP-like"/>
    <property type="match status" value="1"/>
</dbReference>
<dbReference type="InterPro" id="IPR046357">
    <property type="entry name" value="PPIase_dom_sf"/>
</dbReference>
<evidence type="ECO:0000256" key="4">
    <source>
        <dbReference type="ARBA" id="ARBA00023235"/>
    </source>
</evidence>
<comment type="caution">
    <text evidence="7">The sequence shown here is derived from an EMBL/GenBank/DDBJ whole genome shotgun (WGS) entry which is preliminary data.</text>
</comment>
<accession>A0ABQ6MCH9</accession>
<evidence type="ECO:0000256" key="5">
    <source>
        <dbReference type="PROSITE-ProRule" id="PRU00277"/>
    </source>
</evidence>
<proteinExistence type="predicted"/>
<dbReference type="Pfam" id="PF00254">
    <property type="entry name" value="FKBP_C"/>
    <property type="match status" value="1"/>
</dbReference>
<evidence type="ECO:0000256" key="2">
    <source>
        <dbReference type="ARBA" id="ARBA00013194"/>
    </source>
</evidence>
<organism evidence="7 8">
    <name type="scientific">Tetraparma gracilis</name>
    <dbReference type="NCBI Taxonomy" id="2962635"/>
    <lineage>
        <taxon>Eukaryota</taxon>
        <taxon>Sar</taxon>
        <taxon>Stramenopiles</taxon>
        <taxon>Ochrophyta</taxon>
        <taxon>Bolidophyceae</taxon>
        <taxon>Parmales</taxon>
        <taxon>Triparmaceae</taxon>
        <taxon>Tetraparma</taxon>
    </lineage>
</organism>
<dbReference type="PANTHER" id="PTHR43811">
    <property type="entry name" value="FKBP-TYPE PEPTIDYL-PROLYL CIS-TRANS ISOMERASE FKPA"/>
    <property type="match status" value="1"/>
</dbReference>
<protein>
    <recommendedName>
        <fullName evidence="2 5">peptidylprolyl isomerase</fullName>
        <ecNumber evidence="2 5">5.2.1.8</ecNumber>
    </recommendedName>
</protein>
<keyword evidence="8" id="KW-1185">Reference proteome</keyword>
<evidence type="ECO:0000313" key="7">
    <source>
        <dbReference type="EMBL" id="GMI23505.1"/>
    </source>
</evidence>
<dbReference type="Proteomes" id="UP001165060">
    <property type="component" value="Unassembled WGS sequence"/>
</dbReference>
<gene>
    <name evidence="7" type="ORF">TeGR_g2740</name>
</gene>
<name>A0ABQ6MCH9_9STRA</name>